<gene>
    <name evidence="8" type="primary">thrC</name>
    <name evidence="8" type="ORF">V3391_08725</name>
</gene>
<keyword evidence="9" id="KW-1185">Reference proteome</keyword>
<dbReference type="NCBIfam" id="TIGR00260">
    <property type="entry name" value="thrC"/>
    <property type="match status" value="1"/>
</dbReference>
<dbReference type="InterPro" id="IPR001926">
    <property type="entry name" value="TrpB-like_PALP"/>
</dbReference>
<evidence type="ECO:0000259" key="6">
    <source>
        <dbReference type="Pfam" id="PF00291"/>
    </source>
</evidence>
<dbReference type="InterPro" id="IPR004450">
    <property type="entry name" value="Thr_synthase-like"/>
</dbReference>
<protein>
    <recommendedName>
        <fullName evidence="5">Threonine synthase</fullName>
        <ecNumber evidence="5">4.2.3.1</ecNumber>
    </recommendedName>
</protein>
<evidence type="ECO:0000259" key="7">
    <source>
        <dbReference type="Pfam" id="PF14821"/>
    </source>
</evidence>
<keyword evidence="4 8" id="KW-0456">Lyase</keyword>
<comment type="similarity">
    <text evidence="2">Belongs to the threonine synthase family.</text>
</comment>
<dbReference type="GO" id="GO:0004795">
    <property type="term" value="F:threonine synthase activity"/>
    <property type="evidence" value="ECO:0007669"/>
    <property type="project" value="UniProtKB-EC"/>
</dbReference>
<dbReference type="Pfam" id="PF14821">
    <property type="entry name" value="Thr_synth_N"/>
    <property type="match status" value="1"/>
</dbReference>
<dbReference type="InterPro" id="IPR037158">
    <property type="entry name" value="Thr_synth_N_sf"/>
</dbReference>
<evidence type="ECO:0000256" key="4">
    <source>
        <dbReference type="ARBA" id="ARBA00023239"/>
    </source>
</evidence>
<evidence type="ECO:0000313" key="8">
    <source>
        <dbReference type="EMBL" id="MEF3082293.1"/>
    </source>
</evidence>
<comment type="caution">
    <text evidence="8">The sequence shown here is derived from an EMBL/GenBank/DDBJ whole genome shotgun (WGS) entry which is preliminary data.</text>
</comment>
<dbReference type="PANTHER" id="PTHR42690">
    <property type="entry name" value="THREONINE SYNTHASE FAMILY MEMBER"/>
    <property type="match status" value="1"/>
</dbReference>
<feature type="domain" description="Threonine synthase N-terminal" evidence="7">
    <location>
        <begin position="2"/>
        <end position="75"/>
    </location>
</feature>
<evidence type="ECO:0000256" key="3">
    <source>
        <dbReference type="ARBA" id="ARBA00022898"/>
    </source>
</evidence>
<dbReference type="SUPFAM" id="SSF53686">
    <property type="entry name" value="Tryptophan synthase beta subunit-like PLP-dependent enzymes"/>
    <property type="match status" value="1"/>
</dbReference>
<comment type="cofactor">
    <cofactor evidence="1">
        <name>pyridoxal 5'-phosphate</name>
        <dbReference type="ChEBI" id="CHEBI:597326"/>
    </cofactor>
</comment>
<proteinExistence type="inferred from homology"/>
<feature type="domain" description="Tryptophan synthase beta chain-like PALP" evidence="6">
    <location>
        <begin position="94"/>
        <end position="379"/>
    </location>
</feature>
<organism evidence="8 9">
    <name type="scientific">Luteimonas flava</name>
    <dbReference type="NCBI Taxonomy" id="3115822"/>
    <lineage>
        <taxon>Bacteria</taxon>
        <taxon>Pseudomonadati</taxon>
        <taxon>Pseudomonadota</taxon>
        <taxon>Gammaproteobacteria</taxon>
        <taxon>Lysobacterales</taxon>
        <taxon>Lysobacteraceae</taxon>
        <taxon>Luteimonas</taxon>
    </lineage>
</organism>
<dbReference type="EC" id="4.2.3.1" evidence="5"/>
<dbReference type="RefSeq" id="WP_332078044.1">
    <property type="nucleotide sequence ID" value="NZ_JAZHBM010000002.1"/>
</dbReference>
<accession>A0ABU7WEK3</accession>
<dbReference type="InterPro" id="IPR029144">
    <property type="entry name" value="Thr_synth_N"/>
</dbReference>
<reference evidence="8 9" key="1">
    <citation type="submission" date="2024-01" db="EMBL/GenBank/DDBJ databases">
        <title>Novel species of the genus Luteimonas isolated from rivers.</title>
        <authorList>
            <person name="Lu H."/>
        </authorList>
    </citation>
    <scope>NUCLEOTIDE SEQUENCE [LARGE SCALE GENOMIC DNA]</scope>
    <source>
        <strain evidence="8 9">SMYT11W</strain>
    </source>
</reference>
<evidence type="ECO:0000313" key="9">
    <source>
        <dbReference type="Proteomes" id="UP001358324"/>
    </source>
</evidence>
<dbReference type="PANTHER" id="PTHR42690:SF1">
    <property type="entry name" value="THREONINE SYNTHASE-LIKE 2"/>
    <property type="match status" value="1"/>
</dbReference>
<evidence type="ECO:0000256" key="1">
    <source>
        <dbReference type="ARBA" id="ARBA00001933"/>
    </source>
</evidence>
<evidence type="ECO:0000256" key="5">
    <source>
        <dbReference type="NCBIfam" id="TIGR00260"/>
    </source>
</evidence>
<dbReference type="Pfam" id="PF00291">
    <property type="entry name" value="PALP"/>
    <property type="match status" value="1"/>
</dbReference>
<dbReference type="EMBL" id="JAZHBM010000002">
    <property type="protein sequence ID" value="MEF3082293.1"/>
    <property type="molecule type" value="Genomic_DNA"/>
</dbReference>
<dbReference type="InterPro" id="IPR036052">
    <property type="entry name" value="TrpB-like_PALP_sf"/>
</dbReference>
<dbReference type="Gene3D" id="3.40.50.1100">
    <property type="match status" value="2"/>
</dbReference>
<sequence>MKFVSTRGDAPAVGIDDALVAGLAPDGGLYVPESIPTIDLVTPRATLVDTAVTTLAPWFTGSRIESQLTELCATAFAFDAPLRPLAGPGDHLLELFHGPTAAFKDYAARFLAGALGALRDPAAPDTTILVATSGDTGAAVASAFHRRPGFSVVILYPDGRVSPRQAHGLECWGDNVHAYRVDGSFDDCQRLAKQALSDPALRARIKLGTANSISLGRLLPQAAYYAHAAAHHNAATGEALNQIVPTGNLGNASAAFVARAMGAPLGEIRLACNANDTLPRFFDGADYDAQPTRATLANAMDVGAPSNFERLRHWHADDAALRTAFVARSVDDATIRTTIHEAPGRHGIVPCPHTATGLHLLETLRADGDTRDWAVVATAHPAKFDTIVEPLVARRVDLPPALAECLARPAHGVDLRNTYDALTRVLVGDTGRS</sequence>
<dbReference type="Proteomes" id="UP001358324">
    <property type="component" value="Unassembled WGS sequence"/>
</dbReference>
<name>A0ABU7WEK3_9GAMM</name>
<evidence type="ECO:0000256" key="2">
    <source>
        <dbReference type="ARBA" id="ARBA00005517"/>
    </source>
</evidence>
<keyword evidence="3" id="KW-0663">Pyridoxal phosphate</keyword>
<dbReference type="InterPro" id="IPR051166">
    <property type="entry name" value="Threonine_Synthase"/>
</dbReference>
<dbReference type="Gene3D" id="3.90.1380.10">
    <property type="entry name" value="Threonine synthase, N-terminal domain"/>
    <property type="match status" value="1"/>
</dbReference>